<evidence type="ECO:0000259" key="4">
    <source>
        <dbReference type="PROSITE" id="PS50846"/>
    </source>
</evidence>
<accession>A0A2D6M1U3</accession>
<feature type="transmembrane region" description="Helical" evidence="3">
    <location>
        <begin position="110"/>
        <end position="134"/>
    </location>
</feature>
<keyword evidence="3" id="KW-0812">Transmembrane</keyword>
<dbReference type="EMBL" id="NZBU01000012">
    <property type="protein sequence ID" value="MAG22393.1"/>
    <property type="molecule type" value="Genomic_DNA"/>
</dbReference>
<dbReference type="GO" id="GO:0016020">
    <property type="term" value="C:membrane"/>
    <property type="evidence" value="ECO:0007669"/>
    <property type="project" value="TreeGrafter"/>
</dbReference>
<name>A0A2D6M1U3_9ARCH</name>
<dbReference type="InterPro" id="IPR001802">
    <property type="entry name" value="MerP/CopZ"/>
</dbReference>
<sequence length="350" mass="37304">MVSSTTIYGFSSNVCGDFVKKEVSLKISGMHCTSCEKLIQDGLLELEGVETVQVSFANEKAKVVFDDKKVSLDKIEGEVLELGYEVKGSSDSSTKTKNTTAQKMSIRQGIVYGLVPHIGCIGFIVASILGATIAVEFFKPLLMNPWFFHILILISIGFATLSSAFYLRKQGIFSMQGIKRKKKYLATMYGSTVGINLILFLVIFPMLANLDTGSFANPTGMVTLAGAQGNSTASDSLLRLQSNIPCPGHAPLISGELKSIEGITGVKYEFPNYFDVAFDSSKTSKDKIFALEVFEIYTATLISESLPDPEEKVSFAAIQEVESLGTGNVQPSGTCGGTCGGGCGGCGCGG</sequence>
<gene>
    <name evidence="5" type="ORF">CL943_03780</name>
</gene>
<keyword evidence="1" id="KW-0479">Metal-binding</keyword>
<dbReference type="PANTHER" id="PTHR43520">
    <property type="entry name" value="ATP7, ISOFORM B"/>
    <property type="match status" value="1"/>
</dbReference>
<dbReference type="InterPro" id="IPR036163">
    <property type="entry name" value="HMA_dom_sf"/>
</dbReference>
<evidence type="ECO:0000256" key="3">
    <source>
        <dbReference type="SAM" id="Phobius"/>
    </source>
</evidence>
<dbReference type="GO" id="GO:0043682">
    <property type="term" value="F:P-type divalent copper transporter activity"/>
    <property type="evidence" value="ECO:0007669"/>
    <property type="project" value="TreeGrafter"/>
</dbReference>
<comment type="caution">
    <text evidence="5">The sequence shown here is derived from an EMBL/GenBank/DDBJ whole genome shotgun (WGS) entry which is preliminary data.</text>
</comment>
<dbReference type="AlphaFoldDB" id="A0A2D6M1U3"/>
<organism evidence="5 6">
    <name type="scientific">Candidatus Iainarchaeum sp</name>
    <dbReference type="NCBI Taxonomy" id="3101447"/>
    <lineage>
        <taxon>Archaea</taxon>
        <taxon>Candidatus Iainarchaeota</taxon>
        <taxon>Candidatus Iainarchaeia</taxon>
        <taxon>Candidatus Iainarchaeales</taxon>
        <taxon>Candidatus Iainarchaeaceae</taxon>
        <taxon>Candidatus Iainarchaeum</taxon>
    </lineage>
</organism>
<dbReference type="Proteomes" id="UP000226592">
    <property type="component" value="Unassembled WGS sequence"/>
</dbReference>
<dbReference type="CDD" id="cd00371">
    <property type="entry name" value="HMA"/>
    <property type="match status" value="1"/>
</dbReference>
<dbReference type="InterPro" id="IPR017969">
    <property type="entry name" value="Heavy-metal-associated_CS"/>
</dbReference>
<feature type="domain" description="HMA" evidence="4">
    <location>
        <begin position="21"/>
        <end position="87"/>
    </location>
</feature>
<evidence type="ECO:0000313" key="5">
    <source>
        <dbReference type="EMBL" id="MAG22393.1"/>
    </source>
</evidence>
<feature type="transmembrane region" description="Helical" evidence="3">
    <location>
        <begin position="188"/>
        <end position="208"/>
    </location>
</feature>
<proteinExistence type="predicted"/>
<dbReference type="Pfam" id="PF00403">
    <property type="entry name" value="HMA"/>
    <property type="match status" value="1"/>
</dbReference>
<evidence type="ECO:0000256" key="1">
    <source>
        <dbReference type="ARBA" id="ARBA00022723"/>
    </source>
</evidence>
<dbReference type="Gene3D" id="3.30.70.100">
    <property type="match status" value="1"/>
</dbReference>
<protein>
    <recommendedName>
        <fullName evidence="4">HMA domain-containing protein</fullName>
    </recommendedName>
</protein>
<dbReference type="PROSITE" id="PS01047">
    <property type="entry name" value="HMA_1"/>
    <property type="match status" value="1"/>
</dbReference>
<dbReference type="FunFam" id="3.30.70.100:FF:000001">
    <property type="entry name" value="ATPase copper transporting beta"/>
    <property type="match status" value="1"/>
</dbReference>
<keyword evidence="3" id="KW-1133">Transmembrane helix</keyword>
<dbReference type="PRINTS" id="PR00946">
    <property type="entry name" value="HGSCAVENGER"/>
</dbReference>
<dbReference type="GO" id="GO:0005507">
    <property type="term" value="F:copper ion binding"/>
    <property type="evidence" value="ECO:0007669"/>
    <property type="project" value="TreeGrafter"/>
</dbReference>
<dbReference type="PROSITE" id="PS50846">
    <property type="entry name" value="HMA_2"/>
    <property type="match status" value="1"/>
</dbReference>
<evidence type="ECO:0000313" key="6">
    <source>
        <dbReference type="Proteomes" id="UP000226592"/>
    </source>
</evidence>
<keyword evidence="2" id="KW-1278">Translocase</keyword>
<dbReference type="InterPro" id="IPR006121">
    <property type="entry name" value="HMA_dom"/>
</dbReference>
<dbReference type="SUPFAM" id="SSF55008">
    <property type="entry name" value="HMA, heavy metal-associated domain"/>
    <property type="match status" value="1"/>
</dbReference>
<reference evidence="6" key="1">
    <citation type="submission" date="2017-09" db="EMBL/GenBank/DDBJ databases">
        <title>The Reconstruction of 2,631 Draft Metagenome-Assembled Genomes from the Global Oceans.</title>
        <authorList>
            <person name="Tully B.J."/>
            <person name="Graham E.D."/>
            <person name="Heidelberg J.F."/>
        </authorList>
    </citation>
    <scope>NUCLEOTIDE SEQUENCE [LARGE SCALE GENOMIC DNA]</scope>
</reference>
<feature type="transmembrane region" description="Helical" evidence="3">
    <location>
        <begin position="146"/>
        <end position="167"/>
    </location>
</feature>
<dbReference type="GO" id="GO:0055070">
    <property type="term" value="P:copper ion homeostasis"/>
    <property type="evidence" value="ECO:0007669"/>
    <property type="project" value="TreeGrafter"/>
</dbReference>
<evidence type="ECO:0000256" key="2">
    <source>
        <dbReference type="ARBA" id="ARBA00022967"/>
    </source>
</evidence>
<dbReference type="PANTHER" id="PTHR43520:SF8">
    <property type="entry name" value="P-TYPE CU(+) TRANSPORTER"/>
    <property type="match status" value="1"/>
</dbReference>
<keyword evidence="3" id="KW-0472">Membrane</keyword>